<reference evidence="1 2" key="1">
    <citation type="submission" date="2016-10" db="EMBL/GenBank/DDBJ databases">
        <authorList>
            <person name="de Groot N.N."/>
        </authorList>
    </citation>
    <scope>NUCLEOTIDE SEQUENCE [LARGE SCALE GENOMIC DNA]</scope>
    <source>
        <strain evidence="1 2">DSM 21741</strain>
    </source>
</reference>
<dbReference type="AlphaFoldDB" id="A0A1H1WNC9"/>
<proteinExistence type="predicted"/>
<evidence type="ECO:0000313" key="2">
    <source>
        <dbReference type="Proteomes" id="UP000199092"/>
    </source>
</evidence>
<dbReference type="EMBL" id="LT629749">
    <property type="protein sequence ID" value="SDS97669.1"/>
    <property type="molecule type" value="Genomic_DNA"/>
</dbReference>
<dbReference type="Proteomes" id="UP000199092">
    <property type="component" value="Chromosome I"/>
</dbReference>
<protein>
    <submittedName>
        <fullName evidence="1">Uncharacterized protein</fullName>
    </submittedName>
</protein>
<accession>A0A1H1WNC9</accession>
<name>A0A1H1WNC9_9ACTN</name>
<keyword evidence="2" id="KW-1185">Reference proteome</keyword>
<sequence>MLLNRLVLSFEIVGYAPRSPRDWYIHPSKGRDTAEPLASRLMGRGPLFRGVGKASTVVGQDVVGISVWGPVVLIIWSGTPASAFNWDDLQRDPKCQRFSVSVTPAANAMEARWEDANGQVMRHVVVSDGELVTNVGDASLVDEGADTDTSLAPVWDNRLPATTVKRLLADASEDEIKVYDRRRYVRSDDRDLLYEARIVHTDRRKRTWVAVDQTGKINTLYDPLADLSGDLDPDDLAVNVVAAWFRIGLLDEGVEPPVSRYAWPEAPGSRGLAAAIRTIQEDQSGFFDVLAASSWADADERIASHYGLHWRDVNDLLNEPLRNLLPHRPTDD</sequence>
<organism evidence="1 2">
    <name type="scientific">Friedmanniella luteola</name>
    <dbReference type="NCBI Taxonomy" id="546871"/>
    <lineage>
        <taxon>Bacteria</taxon>
        <taxon>Bacillati</taxon>
        <taxon>Actinomycetota</taxon>
        <taxon>Actinomycetes</taxon>
        <taxon>Propionibacteriales</taxon>
        <taxon>Nocardioidaceae</taxon>
        <taxon>Friedmanniella</taxon>
    </lineage>
</organism>
<gene>
    <name evidence="1" type="ORF">SAMN04488543_2759</name>
</gene>
<evidence type="ECO:0000313" key="1">
    <source>
        <dbReference type="EMBL" id="SDS97669.1"/>
    </source>
</evidence>